<dbReference type="Proteomes" id="UP001215087">
    <property type="component" value="Unassembled WGS sequence"/>
</dbReference>
<dbReference type="NCBIfam" id="TIGR01563">
    <property type="entry name" value="gp16_SPP1"/>
    <property type="match status" value="1"/>
</dbReference>
<proteinExistence type="predicted"/>
<protein>
    <submittedName>
        <fullName evidence="1">Phage head closure protein</fullName>
    </submittedName>
</protein>
<reference evidence="1 2" key="1">
    <citation type="submission" date="2023-02" db="EMBL/GenBank/DDBJ databases">
        <title>Comparative genome analysis of Eubacterium limosum species.</title>
        <authorList>
            <person name="Bak J.E."/>
        </authorList>
    </citation>
    <scope>NUCLEOTIDE SEQUENCE [LARGE SCALE GENOMIC DNA]</scope>
    <source>
        <strain evidence="1 2">KGMB01548</strain>
    </source>
</reference>
<gene>
    <name evidence="1" type="ORF">PTZ04_17855</name>
</gene>
<dbReference type="InterPro" id="IPR008767">
    <property type="entry name" value="Phage_SPP1_head-tail_adaptor"/>
</dbReference>
<sequence length="110" mass="12526">MDIALLNVRVVFQKSAVVVDAIGNHKNEWTEFYSCYATVSGENGKETTAAGITVDDSDLSFSVRYCRTVSEINNTEYRVLFGGELYNILSVDHMNYRNKSVKFKCQKVRR</sequence>
<name>A0ABT5UT35_EUBLI</name>
<evidence type="ECO:0000313" key="1">
    <source>
        <dbReference type="EMBL" id="MDE1472124.1"/>
    </source>
</evidence>
<accession>A0ABT5UT35</accession>
<keyword evidence="2" id="KW-1185">Reference proteome</keyword>
<dbReference type="RefSeq" id="WP_274702939.1">
    <property type="nucleotide sequence ID" value="NZ_JAQSVD010000012.1"/>
</dbReference>
<dbReference type="Pfam" id="PF05521">
    <property type="entry name" value="Phage_HCP"/>
    <property type="match status" value="1"/>
</dbReference>
<comment type="caution">
    <text evidence="1">The sequence shown here is derived from an EMBL/GenBank/DDBJ whole genome shotgun (WGS) entry which is preliminary data.</text>
</comment>
<dbReference type="InterPro" id="IPR038666">
    <property type="entry name" value="SSP1_head-tail_sf"/>
</dbReference>
<dbReference type="EMBL" id="JAQSVD010000012">
    <property type="protein sequence ID" value="MDE1472124.1"/>
    <property type="molecule type" value="Genomic_DNA"/>
</dbReference>
<evidence type="ECO:0000313" key="2">
    <source>
        <dbReference type="Proteomes" id="UP001215087"/>
    </source>
</evidence>
<dbReference type="Gene3D" id="2.40.10.270">
    <property type="entry name" value="Bacteriophage SPP1 head-tail adaptor protein"/>
    <property type="match status" value="1"/>
</dbReference>
<organism evidence="1 2">
    <name type="scientific">Eubacterium limosum</name>
    <dbReference type="NCBI Taxonomy" id="1736"/>
    <lineage>
        <taxon>Bacteria</taxon>
        <taxon>Bacillati</taxon>
        <taxon>Bacillota</taxon>
        <taxon>Clostridia</taxon>
        <taxon>Eubacteriales</taxon>
        <taxon>Eubacteriaceae</taxon>
        <taxon>Eubacterium</taxon>
    </lineage>
</organism>